<dbReference type="PANTHER" id="PTHR11909">
    <property type="entry name" value="CASEIN KINASE-RELATED"/>
    <property type="match status" value="1"/>
</dbReference>
<dbReference type="VEuPathDB" id="VectorBase:RSAN_052731"/>
<feature type="compositionally biased region" description="Low complexity" evidence="1">
    <location>
        <begin position="304"/>
        <end position="313"/>
    </location>
</feature>
<sequence length="390" mass="43773">MASSTGSWSRVRLELLKVLDQQGKTHGLKTAFSLGMLVIGVLEREHSYEPIPADVKAYSRLLVFDEGRENRVYLLDFGLACRYTQNGKHKEYKEDIRMAQIGTVECTSRDAHVGAHSRRGDMVHLRDNQLLWLCCLLPWEDNLKYPQYVSQGKSTTMEDVPLLLSKCSPHRDIPCELLEFVSFMKFENTPDYKRLKRISEKGVEVPRFKPDGRIFFKTPRTLRCNSFLPKKSVLQEIMLAEHSIGESGGENVVEKPPPAQVTSDYTAPIRKNNRWSPAATKSTSVFEGLFKLEPERTPLKKAVSSLSGRTSSEGSRRNGFCEDRNSMSLDNTTTTMLEMLQRKQALLAQQQEGVRPPGGNGQNHSSISGLRTVPVASVGGALTCISLQPR</sequence>
<comment type="caution">
    <text evidence="2">The sequence shown here is derived from an EMBL/GenBank/DDBJ whole genome shotgun (WGS) entry which is preliminary data.</text>
</comment>
<name>A0A9D4TAF9_RHISA</name>
<feature type="region of interest" description="Disordered" evidence="1">
    <location>
        <begin position="300"/>
        <end position="328"/>
    </location>
</feature>
<dbReference type="Proteomes" id="UP000821837">
    <property type="component" value="Chromosome 1"/>
</dbReference>
<accession>A0A9D4TAF9</accession>
<organism evidence="2 3">
    <name type="scientific">Rhipicephalus sanguineus</name>
    <name type="common">Brown dog tick</name>
    <name type="synonym">Ixodes sanguineus</name>
    <dbReference type="NCBI Taxonomy" id="34632"/>
    <lineage>
        <taxon>Eukaryota</taxon>
        <taxon>Metazoa</taxon>
        <taxon>Ecdysozoa</taxon>
        <taxon>Arthropoda</taxon>
        <taxon>Chelicerata</taxon>
        <taxon>Arachnida</taxon>
        <taxon>Acari</taxon>
        <taxon>Parasitiformes</taxon>
        <taxon>Ixodida</taxon>
        <taxon>Ixodoidea</taxon>
        <taxon>Ixodidae</taxon>
        <taxon>Rhipicephalinae</taxon>
        <taxon>Rhipicephalus</taxon>
        <taxon>Rhipicephalus</taxon>
    </lineage>
</organism>
<keyword evidence="3" id="KW-1185">Reference proteome</keyword>
<gene>
    <name evidence="2" type="ORF">HPB52_014237</name>
</gene>
<dbReference type="EMBL" id="JABSTV010001245">
    <property type="protein sequence ID" value="KAH7983779.1"/>
    <property type="molecule type" value="Genomic_DNA"/>
</dbReference>
<dbReference type="AlphaFoldDB" id="A0A9D4TAF9"/>
<evidence type="ECO:0000313" key="2">
    <source>
        <dbReference type="EMBL" id="KAH7983779.1"/>
    </source>
</evidence>
<dbReference type="InterPro" id="IPR011009">
    <property type="entry name" value="Kinase-like_dom_sf"/>
</dbReference>
<reference evidence="2" key="1">
    <citation type="journal article" date="2020" name="Cell">
        <title>Large-Scale Comparative Analyses of Tick Genomes Elucidate Their Genetic Diversity and Vector Capacities.</title>
        <authorList>
            <consortium name="Tick Genome and Microbiome Consortium (TIGMIC)"/>
            <person name="Jia N."/>
            <person name="Wang J."/>
            <person name="Shi W."/>
            <person name="Du L."/>
            <person name="Sun Y."/>
            <person name="Zhan W."/>
            <person name="Jiang J.F."/>
            <person name="Wang Q."/>
            <person name="Zhang B."/>
            <person name="Ji P."/>
            <person name="Bell-Sakyi L."/>
            <person name="Cui X.M."/>
            <person name="Yuan T.T."/>
            <person name="Jiang B.G."/>
            <person name="Yang W.F."/>
            <person name="Lam T.T."/>
            <person name="Chang Q.C."/>
            <person name="Ding S.J."/>
            <person name="Wang X.J."/>
            <person name="Zhu J.G."/>
            <person name="Ruan X.D."/>
            <person name="Zhao L."/>
            <person name="Wei J.T."/>
            <person name="Ye R.Z."/>
            <person name="Que T.C."/>
            <person name="Du C.H."/>
            <person name="Zhou Y.H."/>
            <person name="Cheng J.X."/>
            <person name="Dai P.F."/>
            <person name="Guo W.B."/>
            <person name="Han X.H."/>
            <person name="Huang E.J."/>
            <person name="Li L.F."/>
            <person name="Wei W."/>
            <person name="Gao Y.C."/>
            <person name="Liu J.Z."/>
            <person name="Shao H.Z."/>
            <person name="Wang X."/>
            <person name="Wang C.C."/>
            <person name="Yang T.C."/>
            <person name="Huo Q.B."/>
            <person name="Li W."/>
            <person name="Chen H.Y."/>
            <person name="Chen S.E."/>
            <person name="Zhou L.G."/>
            <person name="Ni X.B."/>
            <person name="Tian J.H."/>
            <person name="Sheng Y."/>
            <person name="Liu T."/>
            <person name="Pan Y.S."/>
            <person name="Xia L.Y."/>
            <person name="Li J."/>
            <person name="Zhao F."/>
            <person name="Cao W.C."/>
        </authorList>
    </citation>
    <scope>NUCLEOTIDE SEQUENCE</scope>
    <source>
        <strain evidence="2">Rsan-2018</strain>
    </source>
</reference>
<feature type="compositionally biased region" description="Basic and acidic residues" evidence="1">
    <location>
        <begin position="314"/>
        <end position="325"/>
    </location>
</feature>
<dbReference type="SUPFAM" id="SSF56112">
    <property type="entry name" value="Protein kinase-like (PK-like)"/>
    <property type="match status" value="1"/>
</dbReference>
<dbReference type="Gene3D" id="1.10.510.10">
    <property type="entry name" value="Transferase(Phosphotransferase) domain 1"/>
    <property type="match status" value="1"/>
</dbReference>
<protein>
    <recommendedName>
        <fullName evidence="4">Protein kinase domain-containing protein</fullName>
    </recommendedName>
</protein>
<proteinExistence type="predicted"/>
<dbReference type="InterPro" id="IPR050235">
    <property type="entry name" value="CK1_Ser-Thr_kinase"/>
</dbReference>
<evidence type="ECO:0000256" key="1">
    <source>
        <dbReference type="SAM" id="MobiDB-lite"/>
    </source>
</evidence>
<evidence type="ECO:0000313" key="3">
    <source>
        <dbReference type="Proteomes" id="UP000821837"/>
    </source>
</evidence>
<reference evidence="2" key="2">
    <citation type="submission" date="2021-09" db="EMBL/GenBank/DDBJ databases">
        <authorList>
            <person name="Jia N."/>
            <person name="Wang J."/>
            <person name="Shi W."/>
            <person name="Du L."/>
            <person name="Sun Y."/>
            <person name="Zhan W."/>
            <person name="Jiang J."/>
            <person name="Wang Q."/>
            <person name="Zhang B."/>
            <person name="Ji P."/>
            <person name="Sakyi L.B."/>
            <person name="Cui X."/>
            <person name="Yuan T."/>
            <person name="Jiang B."/>
            <person name="Yang W."/>
            <person name="Lam T.T.-Y."/>
            <person name="Chang Q."/>
            <person name="Ding S."/>
            <person name="Wang X."/>
            <person name="Zhu J."/>
            <person name="Ruan X."/>
            <person name="Zhao L."/>
            <person name="Wei J."/>
            <person name="Que T."/>
            <person name="Du C."/>
            <person name="Cheng J."/>
            <person name="Dai P."/>
            <person name="Han X."/>
            <person name="Huang E."/>
            <person name="Gao Y."/>
            <person name="Liu J."/>
            <person name="Shao H."/>
            <person name="Ye R."/>
            <person name="Li L."/>
            <person name="Wei W."/>
            <person name="Wang X."/>
            <person name="Wang C."/>
            <person name="Huo Q."/>
            <person name="Li W."/>
            <person name="Guo W."/>
            <person name="Chen H."/>
            <person name="Chen S."/>
            <person name="Zhou L."/>
            <person name="Zhou L."/>
            <person name="Ni X."/>
            <person name="Tian J."/>
            <person name="Zhou Y."/>
            <person name="Sheng Y."/>
            <person name="Liu T."/>
            <person name="Pan Y."/>
            <person name="Xia L."/>
            <person name="Li J."/>
            <person name="Zhao F."/>
            <person name="Cao W."/>
        </authorList>
    </citation>
    <scope>NUCLEOTIDE SEQUENCE</scope>
    <source>
        <strain evidence="2">Rsan-2018</strain>
        <tissue evidence="2">Larvae</tissue>
    </source>
</reference>
<evidence type="ECO:0008006" key="4">
    <source>
        <dbReference type="Google" id="ProtNLM"/>
    </source>
</evidence>